<dbReference type="InterPro" id="IPR036396">
    <property type="entry name" value="Cyt_P450_sf"/>
</dbReference>
<keyword evidence="9" id="KW-1185">Reference proteome</keyword>
<evidence type="ECO:0000256" key="2">
    <source>
        <dbReference type="ARBA" id="ARBA00022617"/>
    </source>
</evidence>
<dbReference type="GO" id="GO:0020037">
    <property type="term" value="F:heme binding"/>
    <property type="evidence" value="ECO:0007669"/>
    <property type="project" value="InterPro"/>
</dbReference>
<dbReference type="PANTHER" id="PTHR24291:SF50">
    <property type="entry name" value="BIFUNCTIONAL ALBAFLAVENONE MONOOXYGENASE_TERPENE SYNTHASE"/>
    <property type="match status" value="1"/>
</dbReference>
<evidence type="ECO:0000256" key="3">
    <source>
        <dbReference type="ARBA" id="ARBA00022723"/>
    </source>
</evidence>
<evidence type="ECO:0000313" key="9">
    <source>
        <dbReference type="Proteomes" id="UP000028302"/>
    </source>
</evidence>
<dbReference type="Proteomes" id="UP000028302">
    <property type="component" value="Unassembled WGS sequence"/>
</dbReference>
<dbReference type="GO" id="GO:0005506">
    <property type="term" value="F:iron ion binding"/>
    <property type="evidence" value="ECO:0007669"/>
    <property type="project" value="InterPro"/>
</dbReference>
<accession>A0A084IID9</accession>
<sequence length="428" mass="47787">MRTLPGPAAPFEIAPNDATRHQLLAWQRDYGDLFAVPSDRGPAHWVVNDPALAQQILVRRAQGYTKGMGLDRVKILLGNGIMVSEGDFWARQRRMMQPAFRPRSLADFNAMIFEENRALAERWAQPAADGAPVEAEAGTSELTLVIVLKSIFGADYDRLVADGENPFALLTEEPERNLRFAARFHRLKKTVGDIIERRLADNGERAFDFLGHLLTARDRDDQPMSRAALIDEVMTLIVAGHETTASALAFAWYLIAAHPDVCATIQAEVDALDEATLRASGGNDRETLAYTDRVIAEVLRLYPPGWLLSRRALVDQPLGEHTIAAGTQVFISPYLLQRHAGYWHQPERFDPDRFTHTNEPGHRLAYMPFAAGPRHCVGEHLAATEMRLHLAILLRRFTPTWLGKGEPAIESAINLRPADGIYLQLTAR</sequence>
<evidence type="ECO:0000256" key="1">
    <source>
        <dbReference type="ARBA" id="ARBA00010617"/>
    </source>
</evidence>
<dbReference type="STRING" id="1304275.C41B8_14935"/>
<dbReference type="Gene3D" id="1.10.630.10">
    <property type="entry name" value="Cytochrome P450"/>
    <property type="match status" value="1"/>
</dbReference>
<organism evidence="8 9">
    <name type="scientific">Salinisphaera hydrothermalis (strain C41B8)</name>
    <dbReference type="NCBI Taxonomy" id="1304275"/>
    <lineage>
        <taxon>Bacteria</taxon>
        <taxon>Pseudomonadati</taxon>
        <taxon>Pseudomonadota</taxon>
        <taxon>Gammaproteobacteria</taxon>
        <taxon>Salinisphaerales</taxon>
        <taxon>Salinisphaeraceae</taxon>
        <taxon>Salinisphaera</taxon>
    </lineage>
</organism>
<proteinExistence type="inferred from homology"/>
<dbReference type="PRINTS" id="PR00463">
    <property type="entry name" value="EP450I"/>
</dbReference>
<dbReference type="AlphaFoldDB" id="A0A084IID9"/>
<evidence type="ECO:0000256" key="4">
    <source>
        <dbReference type="ARBA" id="ARBA00023002"/>
    </source>
</evidence>
<dbReference type="PATRIC" id="fig|1304275.5.peg.3052"/>
<dbReference type="EMBL" id="APNK01000029">
    <property type="protein sequence ID" value="KEZ76473.1"/>
    <property type="molecule type" value="Genomic_DNA"/>
</dbReference>
<evidence type="ECO:0000313" key="8">
    <source>
        <dbReference type="EMBL" id="KEZ76473.1"/>
    </source>
</evidence>
<dbReference type="eggNOG" id="COG2124">
    <property type="taxonomic scope" value="Bacteria"/>
</dbReference>
<keyword evidence="5 7" id="KW-0408">Iron</keyword>
<dbReference type="GO" id="GO:0004497">
    <property type="term" value="F:monooxygenase activity"/>
    <property type="evidence" value="ECO:0007669"/>
    <property type="project" value="UniProtKB-KW"/>
</dbReference>
<evidence type="ECO:0000256" key="6">
    <source>
        <dbReference type="ARBA" id="ARBA00023033"/>
    </source>
</evidence>
<dbReference type="Pfam" id="PF00067">
    <property type="entry name" value="p450"/>
    <property type="match status" value="2"/>
</dbReference>
<keyword evidence="3 7" id="KW-0479">Metal-binding</keyword>
<comment type="cofactor">
    <cofactor evidence="7">
        <name>heme</name>
        <dbReference type="ChEBI" id="CHEBI:30413"/>
    </cofactor>
</comment>
<dbReference type="InterPro" id="IPR001128">
    <property type="entry name" value="Cyt_P450"/>
</dbReference>
<dbReference type="PRINTS" id="PR00385">
    <property type="entry name" value="P450"/>
</dbReference>
<feature type="binding site" description="axial binding residue" evidence="7">
    <location>
        <position position="376"/>
    </location>
    <ligand>
        <name>heme</name>
        <dbReference type="ChEBI" id="CHEBI:30413"/>
    </ligand>
    <ligandPart>
        <name>Fe</name>
        <dbReference type="ChEBI" id="CHEBI:18248"/>
    </ligandPart>
</feature>
<keyword evidence="6 8" id="KW-0503">Monooxygenase</keyword>
<gene>
    <name evidence="8" type="ORF">C41B8_14935</name>
</gene>
<keyword evidence="2 7" id="KW-0349">Heme</keyword>
<evidence type="ECO:0000256" key="5">
    <source>
        <dbReference type="ARBA" id="ARBA00023004"/>
    </source>
</evidence>
<dbReference type="SUPFAM" id="SSF48264">
    <property type="entry name" value="Cytochrome P450"/>
    <property type="match status" value="1"/>
</dbReference>
<dbReference type="GO" id="GO:0016705">
    <property type="term" value="F:oxidoreductase activity, acting on paired donors, with incorporation or reduction of molecular oxygen"/>
    <property type="evidence" value="ECO:0007669"/>
    <property type="project" value="InterPro"/>
</dbReference>
<comment type="caution">
    <text evidence="8">The sequence shown here is derived from an EMBL/GenBank/DDBJ whole genome shotgun (WGS) entry which is preliminary data.</text>
</comment>
<dbReference type="PANTHER" id="PTHR24291">
    <property type="entry name" value="CYTOCHROME P450 FAMILY 4"/>
    <property type="match status" value="1"/>
</dbReference>
<reference evidence="8 9" key="1">
    <citation type="submission" date="2013-03" db="EMBL/GenBank/DDBJ databases">
        <title>Salinisphaera hydrothermalis C41B8 Genome Sequencing.</title>
        <authorList>
            <person name="Li C."/>
            <person name="Lai Q."/>
            <person name="Shao Z."/>
        </authorList>
    </citation>
    <scope>NUCLEOTIDE SEQUENCE [LARGE SCALE GENOMIC DNA]</scope>
    <source>
        <strain evidence="8 9">C41B8</strain>
    </source>
</reference>
<dbReference type="InterPro" id="IPR002401">
    <property type="entry name" value="Cyt_P450_E_grp-I"/>
</dbReference>
<evidence type="ECO:0000256" key="7">
    <source>
        <dbReference type="PIRSR" id="PIRSR602401-1"/>
    </source>
</evidence>
<dbReference type="InterPro" id="IPR050196">
    <property type="entry name" value="Cytochrome_P450_Monoox"/>
</dbReference>
<comment type="similarity">
    <text evidence="1">Belongs to the cytochrome P450 family.</text>
</comment>
<protein>
    <submittedName>
        <fullName evidence="8">Monooxygenase</fullName>
    </submittedName>
</protein>
<name>A0A084IID9_SALHC</name>
<keyword evidence="4" id="KW-0560">Oxidoreductase</keyword>